<dbReference type="InterPro" id="IPR036388">
    <property type="entry name" value="WH-like_DNA-bd_sf"/>
</dbReference>
<dbReference type="Gene3D" id="1.10.10.10">
    <property type="entry name" value="Winged helix-like DNA-binding domain superfamily/Winged helix DNA-binding domain"/>
    <property type="match status" value="1"/>
</dbReference>
<dbReference type="SUPFAM" id="SSF46785">
    <property type="entry name" value="Winged helix' DNA-binding domain"/>
    <property type="match status" value="1"/>
</dbReference>
<evidence type="ECO:0000313" key="2">
    <source>
        <dbReference type="EMBL" id="OGG92868.1"/>
    </source>
</evidence>
<gene>
    <name evidence="2" type="ORF">A2609_03385</name>
</gene>
<protein>
    <recommendedName>
        <fullName evidence="1">Transcription regulator TrmB N-terminal domain-containing protein</fullName>
    </recommendedName>
</protein>
<reference evidence="2 3" key="1">
    <citation type="journal article" date="2016" name="Nat. Commun.">
        <title>Thousands of microbial genomes shed light on interconnected biogeochemical processes in an aquifer system.</title>
        <authorList>
            <person name="Anantharaman K."/>
            <person name="Brown C.T."/>
            <person name="Hug L.A."/>
            <person name="Sharon I."/>
            <person name="Castelle C.J."/>
            <person name="Probst A.J."/>
            <person name="Thomas B.C."/>
            <person name="Singh A."/>
            <person name="Wilkins M.J."/>
            <person name="Karaoz U."/>
            <person name="Brodie E.L."/>
            <person name="Williams K.H."/>
            <person name="Hubbard S.S."/>
            <person name="Banfield J.F."/>
        </authorList>
    </citation>
    <scope>NUCLEOTIDE SEQUENCE [LARGE SCALE GENOMIC DNA]</scope>
</reference>
<dbReference type="Proteomes" id="UP000176867">
    <property type="component" value="Unassembled WGS sequence"/>
</dbReference>
<dbReference type="InterPro" id="IPR002831">
    <property type="entry name" value="Tscrpt_reg_TrmB_N"/>
</dbReference>
<evidence type="ECO:0000313" key="3">
    <source>
        <dbReference type="Proteomes" id="UP000176867"/>
    </source>
</evidence>
<proteinExistence type="predicted"/>
<feature type="domain" description="Transcription regulator TrmB N-terminal" evidence="1">
    <location>
        <begin position="17"/>
        <end position="85"/>
    </location>
</feature>
<comment type="caution">
    <text evidence="2">The sequence shown here is derived from an EMBL/GenBank/DDBJ whole genome shotgun (WGS) entry which is preliminary data.</text>
</comment>
<dbReference type="PANTHER" id="PTHR34293:SF1">
    <property type="entry name" value="HTH-TYPE TRANSCRIPTIONAL REGULATOR TRMBL2"/>
    <property type="match status" value="1"/>
</dbReference>
<dbReference type="AlphaFoldDB" id="A0A1F6G423"/>
<accession>A0A1F6G423</accession>
<name>A0A1F6G423_9BACT</name>
<dbReference type="Pfam" id="PF01978">
    <property type="entry name" value="TrmB"/>
    <property type="match status" value="1"/>
</dbReference>
<dbReference type="EMBL" id="MFMU01000017">
    <property type="protein sequence ID" value="OGG92868.1"/>
    <property type="molecule type" value="Genomic_DNA"/>
</dbReference>
<dbReference type="InterPro" id="IPR036390">
    <property type="entry name" value="WH_DNA-bd_sf"/>
</dbReference>
<dbReference type="InterPro" id="IPR051797">
    <property type="entry name" value="TrmB-like"/>
</dbReference>
<dbReference type="STRING" id="1798533.A2609_03385"/>
<dbReference type="PANTHER" id="PTHR34293">
    <property type="entry name" value="HTH-TYPE TRANSCRIPTIONAL REGULATOR TRMBL2"/>
    <property type="match status" value="1"/>
</dbReference>
<sequence length="257" mass="29760">MKQNHDKKGSERLLKNLEKIGLTEKEARIYVYLVGRTLEVGSSKIVTATGLHGQYVYTALESLEGKGLVKHVIKNNRKKWSANPPARIESLIDEKRIVANEARDMLEKMFGHQYEQEFEVYQGEDQFVANELKMIEEAEKDSFIDIIGGGGDKFKETLGESHEFYDKKSIEKNIAVRYIGTGEQQNYLERVKGSRVNFDFRIMPKFNNSSVNTLIYPDQIQFQIYGDPVLVFKIKNEQIARDYRTFFDSLWNLCGEH</sequence>
<organism evidence="2 3">
    <name type="scientific">Candidatus Kaiserbacteria bacterium RIFOXYD1_FULL_47_14</name>
    <dbReference type="NCBI Taxonomy" id="1798533"/>
    <lineage>
        <taxon>Bacteria</taxon>
        <taxon>Candidatus Kaiseribacteriota</taxon>
    </lineage>
</organism>
<evidence type="ECO:0000259" key="1">
    <source>
        <dbReference type="Pfam" id="PF01978"/>
    </source>
</evidence>